<reference evidence="6" key="1">
    <citation type="submission" date="2014-12" db="EMBL/GenBank/DDBJ databases">
        <title>Insight into the proteome of Arion vulgaris.</title>
        <authorList>
            <person name="Aradska J."/>
            <person name="Bulat T."/>
            <person name="Smidak R."/>
            <person name="Sarate P."/>
            <person name="Gangsoo J."/>
            <person name="Sialana F."/>
            <person name="Bilban M."/>
            <person name="Lubec G."/>
        </authorList>
    </citation>
    <scope>NUCLEOTIDE SEQUENCE</scope>
    <source>
        <tissue evidence="6">Skin</tissue>
    </source>
</reference>
<evidence type="ECO:0000256" key="2">
    <source>
        <dbReference type="ARBA" id="ARBA00022801"/>
    </source>
</evidence>
<dbReference type="GO" id="GO:0004045">
    <property type="term" value="F:peptidyl-tRNA hydrolase activity"/>
    <property type="evidence" value="ECO:0007669"/>
    <property type="project" value="UniProtKB-EC"/>
</dbReference>
<comment type="similarity">
    <text evidence="3">Belongs to the PTH2 family.</text>
</comment>
<dbReference type="Pfam" id="PF22562">
    <property type="entry name" value="UBA_7"/>
    <property type="match status" value="1"/>
</dbReference>
<dbReference type="InterPro" id="IPR023476">
    <property type="entry name" value="Pep_tRNA_hydro_II_dom_sf"/>
</dbReference>
<dbReference type="Gene3D" id="3.40.1490.10">
    <property type="entry name" value="Bit1"/>
    <property type="match status" value="1"/>
</dbReference>
<dbReference type="FunFam" id="3.40.1490.10:FF:000002">
    <property type="entry name" value="Peptidyl-tRNA hydrolase 2, mitochondrial"/>
    <property type="match status" value="1"/>
</dbReference>
<dbReference type="CDD" id="cd02430">
    <property type="entry name" value="PTH2"/>
    <property type="match status" value="1"/>
</dbReference>
<dbReference type="Pfam" id="PF01981">
    <property type="entry name" value="PTH2"/>
    <property type="match status" value="1"/>
</dbReference>
<comment type="catalytic activity">
    <reaction evidence="4">
        <text>an N-acyl-L-alpha-aminoacyl-tRNA + H2O = an N-acyl-L-amino acid + a tRNA + H(+)</text>
        <dbReference type="Rhea" id="RHEA:54448"/>
        <dbReference type="Rhea" id="RHEA-COMP:10123"/>
        <dbReference type="Rhea" id="RHEA-COMP:13883"/>
        <dbReference type="ChEBI" id="CHEBI:15377"/>
        <dbReference type="ChEBI" id="CHEBI:15378"/>
        <dbReference type="ChEBI" id="CHEBI:59874"/>
        <dbReference type="ChEBI" id="CHEBI:78442"/>
        <dbReference type="ChEBI" id="CHEBI:138191"/>
        <dbReference type="EC" id="3.1.1.29"/>
    </reaction>
</comment>
<evidence type="ECO:0000256" key="4">
    <source>
        <dbReference type="ARBA" id="ARBA00048707"/>
    </source>
</evidence>
<gene>
    <name evidence="6" type="primary">ORF33211</name>
</gene>
<dbReference type="InterPro" id="IPR002833">
    <property type="entry name" value="PTH2"/>
</dbReference>
<evidence type="ECO:0000256" key="1">
    <source>
        <dbReference type="ARBA" id="ARBA00013260"/>
    </source>
</evidence>
<proteinExistence type="inferred from homology"/>
<dbReference type="PROSITE" id="PS50030">
    <property type="entry name" value="UBA"/>
    <property type="match status" value="1"/>
</dbReference>
<dbReference type="AlphaFoldDB" id="A0A0B6YQI6"/>
<organism evidence="6">
    <name type="scientific">Arion vulgaris</name>
    <dbReference type="NCBI Taxonomy" id="1028688"/>
    <lineage>
        <taxon>Eukaryota</taxon>
        <taxon>Metazoa</taxon>
        <taxon>Spiralia</taxon>
        <taxon>Lophotrochozoa</taxon>
        <taxon>Mollusca</taxon>
        <taxon>Gastropoda</taxon>
        <taxon>Heterobranchia</taxon>
        <taxon>Euthyneura</taxon>
        <taxon>Panpulmonata</taxon>
        <taxon>Eupulmonata</taxon>
        <taxon>Stylommatophora</taxon>
        <taxon>Helicina</taxon>
        <taxon>Arionoidea</taxon>
        <taxon>Arionidae</taxon>
        <taxon>Arion</taxon>
    </lineage>
</organism>
<evidence type="ECO:0000259" key="5">
    <source>
        <dbReference type="PROSITE" id="PS50030"/>
    </source>
</evidence>
<accession>A0A0B6YQI6</accession>
<dbReference type="InterPro" id="IPR009060">
    <property type="entry name" value="UBA-like_sf"/>
</dbReference>
<evidence type="ECO:0000256" key="3">
    <source>
        <dbReference type="ARBA" id="ARBA00038050"/>
    </source>
</evidence>
<name>A0A0B6YQI6_9EUPU</name>
<dbReference type="PANTHER" id="PTHR12649">
    <property type="entry name" value="PEPTIDYL-TRNA HYDROLASE 2"/>
    <property type="match status" value="1"/>
</dbReference>
<dbReference type="PANTHER" id="PTHR12649:SF29">
    <property type="entry name" value="AMINOACYL-TRNA HYDROLASE"/>
    <property type="match status" value="1"/>
</dbReference>
<dbReference type="SUPFAM" id="SSF46934">
    <property type="entry name" value="UBA-like"/>
    <property type="match status" value="1"/>
</dbReference>
<dbReference type="Gene3D" id="1.10.8.10">
    <property type="entry name" value="DNA helicase RuvA subunit, C-terminal domain"/>
    <property type="match status" value="1"/>
</dbReference>
<dbReference type="EMBL" id="HACG01011608">
    <property type="protein sequence ID" value="CEK58473.1"/>
    <property type="molecule type" value="Transcribed_RNA"/>
</dbReference>
<dbReference type="NCBIfam" id="TIGR00283">
    <property type="entry name" value="arch_pth2"/>
    <property type="match status" value="1"/>
</dbReference>
<dbReference type="EC" id="3.1.1.29" evidence="1"/>
<dbReference type="SUPFAM" id="SSF102462">
    <property type="entry name" value="Peptidyl-tRNA hydrolase II"/>
    <property type="match status" value="1"/>
</dbReference>
<keyword evidence="2" id="KW-0378">Hydrolase</keyword>
<evidence type="ECO:0000313" key="6">
    <source>
        <dbReference type="EMBL" id="CEK58473.1"/>
    </source>
</evidence>
<dbReference type="CDD" id="cd14296">
    <property type="entry name" value="UBA1_scUBP14_like"/>
    <property type="match status" value="1"/>
</dbReference>
<dbReference type="InterPro" id="IPR015940">
    <property type="entry name" value="UBA"/>
</dbReference>
<protein>
    <recommendedName>
        <fullName evidence="1">peptidyl-tRNA hydrolase</fullName>
        <ecNumber evidence="1">3.1.1.29</ecNumber>
    </recommendedName>
</protein>
<dbReference type="SMART" id="SM00165">
    <property type="entry name" value="UBA"/>
    <property type="match status" value="1"/>
</dbReference>
<dbReference type="GO" id="GO:0005829">
    <property type="term" value="C:cytosol"/>
    <property type="evidence" value="ECO:0007669"/>
    <property type="project" value="TreeGrafter"/>
</dbReference>
<feature type="domain" description="UBA" evidence="5">
    <location>
        <begin position="19"/>
        <end position="60"/>
    </location>
</feature>
<sequence length="206" mass="22392">MSASRDDASVQDTNQPLFLPNEEAVGQIMSLGFSRNASIRALFYTGNQTADQAAEWLLENNDKNLDTPLQADLQGTSDSSDDDMFVTTDSFKMVFVVNSELNMGVGKIAAQVAHAALSLFRYMMEDDVKAEILLAWGHLGETKIVLKGENTMQLEVLAAQAASLQLDRYIVHDAGHTQVAPGSATVLGIFGKVDIVDKVTRTLKLL</sequence>